<feature type="domain" description="Voltage-dependent calcium channel alpha-2/delta subunit conserved region" evidence="1">
    <location>
        <begin position="21"/>
        <end position="90"/>
    </location>
</feature>
<accession>A0AAD3RMR8</accession>
<organism evidence="2 3">
    <name type="scientific">Lates japonicus</name>
    <name type="common">Japanese lates</name>
    <dbReference type="NCBI Taxonomy" id="270547"/>
    <lineage>
        <taxon>Eukaryota</taxon>
        <taxon>Metazoa</taxon>
        <taxon>Chordata</taxon>
        <taxon>Craniata</taxon>
        <taxon>Vertebrata</taxon>
        <taxon>Euteleostomi</taxon>
        <taxon>Actinopterygii</taxon>
        <taxon>Neopterygii</taxon>
        <taxon>Teleostei</taxon>
        <taxon>Neoteleostei</taxon>
        <taxon>Acanthomorphata</taxon>
        <taxon>Carangaria</taxon>
        <taxon>Carangaria incertae sedis</taxon>
        <taxon>Centropomidae</taxon>
        <taxon>Lates</taxon>
    </lineage>
</organism>
<dbReference type="Pfam" id="PF08473">
    <property type="entry name" value="VGCC_alpha2"/>
    <property type="match status" value="1"/>
</dbReference>
<gene>
    <name evidence="2" type="ORF">AKAME5_002548900</name>
</gene>
<sequence length="122" mass="13419">MTPNGPLAMAVTEPLGVTGRLYLSGAAIGVQMSLDLLEKRFWAIAKQPSDTDCSNIEGVCPLSCESVDLNCFLVDNNGFILLSKDRNEESNLWCLCYSWVSVTVRLPAVQQQQLDLLRPDEA</sequence>
<keyword evidence="3" id="KW-1185">Reference proteome</keyword>
<protein>
    <submittedName>
        <fullName evidence="2">Voltage-dependent calcium channel subunit alpha-2/delta-4-like protein</fullName>
    </submittedName>
</protein>
<dbReference type="AlphaFoldDB" id="A0AAD3RMR8"/>
<reference evidence="2" key="1">
    <citation type="submission" date="2022-08" db="EMBL/GenBank/DDBJ databases">
        <title>Genome sequencing of akame (Lates japonicus).</title>
        <authorList>
            <person name="Hashiguchi Y."/>
            <person name="Takahashi H."/>
        </authorList>
    </citation>
    <scope>NUCLEOTIDE SEQUENCE</scope>
    <source>
        <strain evidence="2">Kochi</strain>
    </source>
</reference>
<evidence type="ECO:0000259" key="1">
    <source>
        <dbReference type="Pfam" id="PF08473"/>
    </source>
</evidence>
<name>A0AAD3RMR8_LATJO</name>
<comment type="caution">
    <text evidence="2">The sequence shown here is derived from an EMBL/GenBank/DDBJ whole genome shotgun (WGS) entry which is preliminary data.</text>
</comment>
<dbReference type="EMBL" id="BRZM01002031">
    <property type="protein sequence ID" value="GLD74161.1"/>
    <property type="molecule type" value="Genomic_DNA"/>
</dbReference>
<dbReference type="Proteomes" id="UP001279410">
    <property type="component" value="Unassembled WGS sequence"/>
</dbReference>
<proteinExistence type="predicted"/>
<evidence type="ECO:0000313" key="2">
    <source>
        <dbReference type="EMBL" id="GLD74161.1"/>
    </source>
</evidence>
<dbReference type="InterPro" id="IPR013680">
    <property type="entry name" value="VDCC_a2/dsu"/>
</dbReference>
<evidence type="ECO:0000313" key="3">
    <source>
        <dbReference type="Proteomes" id="UP001279410"/>
    </source>
</evidence>